<accession>A0A9J8ADG6</accession>
<evidence type="ECO:0000313" key="2">
    <source>
        <dbReference type="Proteomes" id="UP001108240"/>
    </source>
</evidence>
<keyword evidence="2" id="KW-1185">Reference proteome</keyword>
<dbReference type="Ensembl" id="ENSCCRT00000123999.1">
    <property type="protein sequence ID" value="ENSCCRP00000142138.1"/>
    <property type="gene ID" value="ENSCCRG00000074255.1"/>
</dbReference>
<reference evidence="1" key="2">
    <citation type="submission" date="2025-09" db="UniProtKB">
        <authorList>
            <consortium name="Ensembl"/>
        </authorList>
    </citation>
    <scope>IDENTIFICATION</scope>
</reference>
<protein>
    <submittedName>
        <fullName evidence="1">Uncharacterized protein</fullName>
    </submittedName>
</protein>
<proteinExistence type="predicted"/>
<dbReference type="OMA" id="ILPICLR"/>
<dbReference type="Proteomes" id="UP001108240">
    <property type="component" value="Unplaced"/>
</dbReference>
<reference evidence="1" key="1">
    <citation type="submission" date="2025-08" db="UniProtKB">
        <authorList>
            <consortium name="Ensembl"/>
        </authorList>
    </citation>
    <scope>IDENTIFICATION</scope>
</reference>
<organism evidence="1 2">
    <name type="scientific">Cyprinus carpio carpio</name>
    <dbReference type="NCBI Taxonomy" id="630221"/>
    <lineage>
        <taxon>Eukaryota</taxon>
        <taxon>Metazoa</taxon>
        <taxon>Chordata</taxon>
        <taxon>Craniata</taxon>
        <taxon>Vertebrata</taxon>
        <taxon>Euteleostomi</taxon>
        <taxon>Actinopterygii</taxon>
        <taxon>Neopterygii</taxon>
        <taxon>Teleostei</taxon>
        <taxon>Ostariophysi</taxon>
        <taxon>Cypriniformes</taxon>
        <taxon>Cyprinidae</taxon>
        <taxon>Cyprininae</taxon>
        <taxon>Cyprinus</taxon>
    </lineage>
</organism>
<sequence length="127" mass="15075">MNLRRPRKLYPRKPSSYTTPHQTRMILPICLRHPTINSKQTWRCPCTPILHSSINSSTTTTHLKTTRANIPPHHPIPILNPSSRHNYPNMNWRHTSRTSLHHYWTNCIRPILRTIPHFYATSRMVRK</sequence>
<dbReference type="AlphaFoldDB" id="A0A9J8ADG6"/>
<evidence type="ECO:0000313" key="1">
    <source>
        <dbReference type="Ensembl" id="ENSCCRP00000142138.1"/>
    </source>
</evidence>
<dbReference type="GeneTree" id="ENSGT00960000189291"/>
<name>A0A9J8ADG6_CYPCA</name>